<evidence type="ECO:0000259" key="2">
    <source>
        <dbReference type="PROSITE" id="PS50011"/>
    </source>
</evidence>
<comment type="caution">
    <text evidence="3">The sequence shown here is derived from an EMBL/GenBank/DDBJ whole genome shotgun (WGS) entry which is preliminary data.</text>
</comment>
<feature type="domain" description="Protein kinase" evidence="2">
    <location>
        <begin position="15"/>
        <end position="281"/>
    </location>
</feature>
<accession>A0AAV5WL28</accession>
<dbReference type="PROSITE" id="PS50011">
    <property type="entry name" value="PROTEIN_KINASE_DOM"/>
    <property type="match status" value="1"/>
</dbReference>
<evidence type="ECO:0000313" key="3">
    <source>
        <dbReference type="EMBL" id="GMT32345.1"/>
    </source>
</evidence>
<evidence type="ECO:0000313" key="4">
    <source>
        <dbReference type="Proteomes" id="UP001432322"/>
    </source>
</evidence>
<dbReference type="GO" id="GO:0005524">
    <property type="term" value="F:ATP binding"/>
    <property type="evidence" value="ECO:0007669"/>
    <property type="project" value="InterPro"/>
</dbReference>
<dbReference type="EMBL" id="BTSY01000006">
    <property type="protein sequence ID" value="GMT32345.1"/>
    <property type="molecule type" value="Genomic_DNA"/>
</dbReference>
<dbReference type="Gene3D" id="1.10.510.10">
    <property type="entry name" value="Transferase(Phosphotransferase) domain 1"/>
    <property type="match status" value="1"/>
</dbReference>
<gene>
    <name evidence="3" type="ORF">PFISCL1PPCAC_23642</name>
</gene>
<evidence type="ECO:0000256" key="1">
    <source>
        <dbReference type="SAM" id="MobiDB-lite"/>
    </source>
</evidence>
<name>A0AAV5WL28_9BILA</name>
<dbReference type="InterPro" id="IPR011009">
    <property type="entry name" value="Kinase-like_dom_sf"/>
</dbReference>
<dbReference type="PANTHER" id="PTHR24347">
    <property type="entry name" value="SERINE/THREONINE-PROTEIN KINASE"/>
    <property type="match status" value="1"/>
</dbReference>
<dbReference type="InterPro" id="IPR000719">
    <property type="entry name" value="Prot_kinase_dom"/>
</dbReference>
<dbReference type="Proteomes" id="UP001432322">
    <property type="component" value="Unassembled WGS sequence"/>
</dbReference>
<feature type="non-terminal residue" evidence="3">
    <location>
        <position position="361"/>
    </location>
</feature>
<feature type="compositionally biased region" description="Pro residues" evidence="1">
    <location>
        <begin position="336"/>
        <end position="361"/>
    </location>
</feature>
<dbReference type="Pfam" id="PF00069">
    <property type="entry name" value="Pkinase"/>
    <property type="match status" value="1"/>
</dbReference>
<sequence length="361" mass="40062">MRRVEDATASLHLSHTIKDVVQRGAFCTIRDAFDKKSGRNCTVKTIERPIYERTYGFGRRELEEQLELQLSLKHEFIQEILGVISDEREVHIIHEKLLASDICFEIASRTTNGFVYSEAVASHYFRQLLEALQYLHSNSIIHQDIRPHNILLVSEDNSAPLKLCGLDVAVKVNSPNSTSKCGRVGVAQFMSPEMAREEEYGTATDMWSSGVLLHLILSGRLPFDGPADETIENVKKCPEKITLTGSSWTGLSESARDLVSSLLSPSTSRLSPTQSLAHPWITRKDPRALRVHLQATVNRIRAYNERRKLKARILSSTSPPLWMASPSEAPTVPSSPSSPPPPPTSPLLSSPPPTSPLLPST</sequence>
<reference evidence="3" key="1">
    <citation type="submission" date="2023-10" db="EMBL/GenBank/DDBJ databases">
        <title>Genome assembly of Pristionchus species.</title>
        <authorList>
            <person name="Yoshida K."/>
            <person name="Sommer R.J."/>
        </authorList>
    </citation>
    <scope>NUCLEOTIDE SEQUENCE</scope>
    <source>
        <strain evidence="3">RS5133</strain>
    </source>
</reference>
<organism evidence="3 4">
    <name type="scientific">Pristionchus fissidentatus</name>
    <dbReference type="NCBI Taxonomy" id="1538716"/>
    <lineage>
        <taxon>Eukaryota</taxon>
        <taxon>Metazoa</taxon>
        <taxon>Ecdysozoa</taxon>
        <taxon>Nematoda</taxon>
        <taxon>Chromadorea</taxon>
        <taxon>Rhabditida</taxon>
        <taxon>Rhabditina</taxon>
        <taxon>Diplogasteromorpha</taxon>
        <taxon>Diplogasteroidea</taxon>
        <taxon>Neodiplogasteridae</taxon>
        <taxon>Pristionchus</taxon>
    </lineage>
</organism>
<dbReference type="PROSITE" id="PS00109">
    <property type="entry name" value="PROTEIN_KINASE_TYR"/>
    <property type="match status" value="1"/>
</dbReference>
<dbReference type="AlphaFoldDB" id="A0AAV5WL28"/>
<dbReference type="InterPro" id="IPR008266">
    <property type="entry name" value="Tyr_kinase_AS"/>
</dbReference>
<dbReference type="SUPFAM" id="SSF56112">
    <property type="entry name" value="Protein kinase-like (PK-like)"/>
    <property type="match status" value="1"/>
</dbReference>
<protein>
    <recommendedName>
        <fullName evidence="2">Protein kinase domain-containing protein</fullName>
    </recommendedName>
</protein>
<dbReference type="Gene3D" id="3.30.200.20">
    <property type="entry name" value="Phosphorylase Kinase, domain 1"/>
    <property type="match status" value="1"/>
</dbReference>
<feature type="region of interest" description="Disordered" evidence="1">
    <location>
        <begin position="318"/>
        <end position="361"/>
    </location>
</feature>
<feature type="compositionally biased region" description="Low complexity" evidence="1">
    <location>
        <begin position="325"/>
        <end position="335"/>
    </location>
</feature>
<dbReference type="GO" id="GO:0004672">
    <property type="term" value="F:protein kinase activity"/>
    <property type="evidence" value="ECO:0007669"/>
    <property type="project" value="InterPro"/>
</dbReference>
<proteinExistence type="predicted"/>
<keyword evidence="4" id="KW-1185">Reference proteome</keyword>